<feature type="transmembrane region" description="Helical" evidence="5">
    <location>
        <begin position="233"/>
        <end position="253"/>
    </location>
</feature>
<evidence type="ECO:0000256" key="1">
    <source>
        <dbReference type="ARBA" id="ARBA00004141"/>
    </source>
</evidence>
<evidence type="ECO:0000313" key="6">
    <source>
        <dbReference type="EMBL" id="KAK8771321.1"/>
    </source>
</evidence>
<evidence type="ECO:0000256" key="2">
    <source>
        <dbReference type="ARBA" id="ARBA00022692"/>
    </source>
</evidence>
<feature type="transmembrane region" description="Helical" evidence="5">
    <location>
        <begin position="199"/>
        <end position="221"/>
    </location>
</feature>
<keyword evidence="7" id="KW-1185">Reference proteome</keyword>
<evidence type="ECO:0000256" key="3">
    <source>
        <dbReference type="ARBA" id="ARBA00022989"/>
    </source>
</evidence>
<name>A0AAQ4E985_AMBAM</name>
<dbReference type="Proteomes" id="UP001321473">
    <property type="component" value="Unassembled WGS sequence"/>
</dbReference>
<dbReference type="Pfam" id="PF07690">
    <property type="entry name" value="MFS_1"/>
    <property type="match status" value="1"/>
</dbReference>
<comment type="caution">
    <text evidence="6">The sequence shown here is derived from an EMBL/GenBank/DDBJ whole genome shotgun (WGS) entry which is preliminary data.</text>
</comment>
<dbReference type="AlphaFoldDB" id="A0AAQ4E985"/>
<protein>
    <recommendedName>
        <fullName evidence="8">Organic cation/carnitine transporter</fullName>
    </recommendedName>
</protein>
<feature type="transmembrane region" description="Helical" evidence="5">
    <location>
        <begin position="344"/>
        <end position="362"/>
    </location>
</feature>
<evidence type="ECO:0000256" key="4">
    <source>
        <dbReference type="ARBA" id="ARBA00023136"/>
    </source>
</evidence>
<keyword evidence="2 5" id="KW-0812">Transmembrane</keyword>
<dbReference type="GO" id="GO:0022857">
    <property type="term" value="F:transmembrane transporter activity"/>
    <property type="evidence" value="ECO:0007669"/>
    <property type="project" value="InterPro"/>
</dbReference>
<feature type="transmembrane region" description="Helical" evidence="5">
    <location>
        <begin position="404"/>
        <end position="423"/>
    </location>
</feature>
<keyword evidence="3 5" id="KW-1133">Transmembrane helix</keyword>
<dbReference type="InterPro" id="IPR036259">
    <property type="entry name" value="MFS_trans_sf"/>
</dbReference>
<evidence type="ECO:0000256" key="5">
    <source>
        <dbReference type="SAM" id="Phobius"/>
    </source>
</evidence>
<gene>
    <name evidence="6" type="ORF">V5799_025434</name>
</gene>
<dbReference type="PANTHER" id="PTHR24064">
    <property type="entry name" value="SOLUTE CARRIER FAMILY 22 MEMBER"/>
    <property type="match status" value="1"/>
</dbReference>
<accession>A0AAQ4E985</accession>
<dbReference type="SUPFAM" id="SSF103473">
    <property type="entry name" value="MFS general substrate transporter"/>
    <property type="match status" value="1"/>
</dbReference>
<reference evidence="6 7" key="1">
    <citation type="journal article" date="2023" name="Arcadia Sci">
        <title>De novo assembly of a long-read Amblyomma americanum tick genome.</title>
        <authorList>
            <person name="Chou S."/>
            <person name="Poskanzer K.E."/>
            <person name="Rollins M."/>
            <person name="Thuy-Boun P.S."/>
        </authorList>
    </citation>
    <scope>NUCLEOTIDE SEQUENCE [LARGE SCALE GENOMIC DNA]</scope>
    <source>
        <strain evidence="6">F_SG_1</strain>
        <tissue evidence="6">Salivary glands</tissue>
    </source>
</reference>
<proteinExistence type="predicted"/>
<feature type="transmembrane region" description="Helical" evidence="5">
    <location>
        <begin position="175"/>
        <end position="193"/>
    </location>
</feature>
<dbReference type="InterPro" id="IPR011701">
    <property type="entry name" value="MFS"/>
</dbReference>
<feature type="transmembrane region" description="Helical" evidence="5">
    <location>
        <begin position="374"/>
        <end position="397"/>
    </location>
</feature>
<feature type="transmembrane region" description="Helical" evidence="5">
    <location>
        <begin position="496"/>
        <end position="515"/>
    </location>
</feature>
<dbReference type="EMBL" id="JARKHS020019899">
    <property type="protein sequence ID" value="KAK8771321.1"/>
    <property type="molecule type" value="Genomic_DNA"/>
</dbReference>
<evidence type="ECO:0000313" key="7">
    <source>
        <dbReference type="Proteomes" id="UP001321473"/>
    </source>
</evidence>
<feature type="transmembrane region" description="Helical" evidence="5">
    <location>
        <begin position="151"/>
        <end position="168"/>
    </location>
</feature>
<comment type="subcellular location">
    <subcellularLocation>
        <location evidence="1">Membrane</location>
        <topology evidence="1">Multi-pass membrane protein</topology>
    </subcellularLocation>
</comment>
<evidence type="ECO:0008006" key="8">
    <source>
        <dbReference type="Google" id="ProtNLM"/>
    </source>
</evidence>
<dbReference type="Gene3D" id="1.20.1250.20">
    <property type="entry name" value="MFS general substrate transporter like domains"/>
    <property type="match status" value="1"/>
</dbReference>
<keyword evidence="4 5" id="KW-0472">Membrane</keyword>
<feature type="transmembrane region" description="Helical" evidence="5">
    <location>
        <begin position="429"/>
        <end position="450"/>
    </location>
</feature>
<dbReference type="GO" id="GO:0016020">
    <property type="term" value="C:membrane"/>
    <property type="evidence" value="ECO:0007669"/>
    <property type="project" value="UniProtKB-SubCell"/>
</dbReference>
<feature type="transmembrane region" description="Helical" evidence="5">
    <location>
        <begin position="259"/>
        <end position="281"/>
    </location>
</feature>
<organism evidence="6 7">
    <name type="scientific">Amblyomma americanum</name>
    <name type="common">Lone star tick</name>
    <dbReference type="NCBI Taxonomy" id="6943"/>
    <lineage>
        <taxon>Eukaryota</taxon>
        <taxon>Metazoa</taxon>
        <taxon>Ecdysozoa</taxon>
        <taxon>Arthropoda</taxon>
        <taxon>Chelicerata</taxon>
        <taxon>Arachnida</taxon>
        <taxon>Acari</taxon>
        <taxon>Parasitiformes</taxon>
        <taxon>Ixodida</taxon>
        <taxon>Ixodoidea</taxon>
        <taxon>Ixodidae</taxon>
        <taxon>Amblyomminae</taxon>
        <taxon>Amblyomma</taxon>
    </lineage>
</organism>
<sequence length="587" mass="64337">MHRPEFNTLLPAGISAKAKALEVPTHSEGQLPYGNGAFQIRVLVSLTIAMGTYALHYESFRITAGVMDHWCRRPDYFANLTVLQWKQLAIPLDEPGEFSRCTVREPPDADNATRVVPCTSGEFNLEQFGNNIVSELNLVCERRWLIEVARLVYFCTCIVSLLLFGVLADQVGRKTVVFVTIPVVFLSGVGSSVPNDFQFFVAVRAIVAASTSALVPPMIALFYEVTPDSRIPLYITAASLFSIVLTLPTLFFAQPFPAGWATLQLMLMVPTCLLVLLYYCIDESPDWLLATGKVKEAERVALRAANVNKASLQLCREMLGQHQLEAQADSVGASKKSDLCGSHLRPRIVLLAFMWTAVSYAYDTFVVNDGVHISGAMTSIAYTLSALACLLLVPCLVRHGFRSIVIASGLAFGTSFAVLAISYSQDETMMQNCLVIFMRVSGSICFTSFVSQAAGAYPIMTHSRGAAWNLAFSRIGDTLGQTSTALLEGRHTDLRLAVAAALLALFVIVAQGLPYEHDWVLQGSSTCGPKCSAPYKVEVKRAMQDTLVPLPKEPVKRRDTNTSNRVSLAPEQYSTYSIQRSQTPSLW</sequence>